<feature type="transmembrane region" description="Helical" evidence="6">
    <location>
        <begin position="288"/>
        <end position="305"/>
    </location>
</feature>
<dbReference type="InterPro" id="IPR043428">
    <property type="entry name" value="LivM-like"/>
</dbReference>
<proteinExistence type="predicted"/>
<feature type="transmembrane region" description="Helical" evidence="6">
    <location>
        <begin position="88"/>
        <end position="110"/>
    </location>
</feature>
<protein>
    <submittedName>
        <fullName evidence="7">Amino acid/amide ABC transporter membrane protein 2, HAAT family (TC 3.A.1.4.-)</fullName>
    </submittedName>
</protein>
<name>A0A1T4KFE4_9HYPH</name>
<evidence type="ECO:0000256" key="4">
    <source>
        <dbReference type="ARBA" id="ARBA00022989"/>
    </source>
</evidence>
<evidence type="ECO:0000256" key="2">
    <source>
        <dbReference type="ARBA" id="ARBA00022475"/>
    </source>
</evidence>
<organism evidence="7 8">
    <name type="scientific">Enhydrobacter aerosaccus</name>
    <dbReference type="NCBI Taxonomy" id="225324"/>
    <lineage>
        <taxon>Bacteria</taxon>
        <taxon>Pseudomonadati</taxon>
        <taxon>Pseudomonadota</taxon>
        <taxon>Alphaproteobacteria</taxon>
        <taxon>Hyphomicrobiales</taxon>
        <taxon>Enhydrobacter</taxon>
    </lineage>
</organism>
<evidence type="ECO:0000256" key="6">
    <source>
        <dbReference type="SAM" id="Phobius"/>
    </source>
</evidence>
<dbReference type="CDD" id="cd06581">
    <property type="entry name" value="TM_PBP1_LivM_like"/>
    <property type="match status" value="1"/>
</dbReference>
<dbReference type="OrthoDB" id="9804361at2"/>
<gene>
    <name evidence="7" type="ORF">SAMN02745126_00935</name>
</gene>
<evidence type="ECO:0000256" key="3">
    <source>
        <dbReference type="ARBA" id="ARBA00022692"/>
    </source>
</evidence>
<evidence type="ECO:0000256" key="1">
    <source>
        <dbReference type="ARBA" id="ARBA00004651"/>
    </source>
</evidence>
<reference evidence="8" key="1">
    <citation type="submission" date="2017-02" db="EMBL/GenBank/DDBJ databases">
        <authorList>
            <person name="Varghese N."/>
            <person name="Submissions S."/>
        </authorList>
    </citation>
    <scope>NUCLEOTIDE SEQUENCE [LARGE SCALE GENOMIC DNA]</scope>
    <source>
        <strain evidence="8">ATCC 27094</strain>
    </source>
</reference>
<dbReference type="STRING" id="225324.SAMN02745126_00935"/>
<keyword evidence="4 6" id="KW-1133">Transmembrane helix</keyword>
<dbReference type="RefSeq" id="WP_085932615.1">
    <property type="nucleotide sequence ID" value="NZ_FUWJ01000001.1"/>
</dbReference>
<dbReference type="Pfam" id="PF02653">
    <property type="entry name" value="BPD_transp_2"/>
    <property type="match status" value="1"/>
</dbReference>
<feature type="transmembrane region" description="Helical" evidence="6">
    <location>
        <begin position="42"/>
        <end position="68"/>
    </location>
</feature>
<dbReference type="GO" id="GO:0005886">
    <property type="term" value="C:plasma membrane"/>
    <property type="evidence" value="ECO:0007669"/>
    <property type="project" value="UniProtKB-SubCell"/>
</dbReference>
<sequence length="321" mass="34163">MWVGQALARRARWRWAEIVFWLAAFAALFLPAGRHLILNEIAILALFALSLDLILGYAGIISLGHAAFLGLGAYAAGLLAKHVTDDPTVGLALATVAAASLGFATSFLVLRGSDLTRLMVTLGVAMLLGELANALPDLTGGADGLQGVTMGPLLGLFEFDLYGRVAYAYSLTTLFVLMLVARAVVYSPFGLSLMAIRRNRLRASALGVPVHKRLIAVYTLAAAFAGAAGALLAQTTAFVSLDFFEFHRSADVLLVLIIGGAGWLYGGILGAVLYEALQDALAAVTPEYWQFWIGLFLVAFVMLGRERLTGGMRGLLARFGR</sequence>
<dbReference type="PANTHER" id="PTHR30482:SF17">
    <property type="entry name" value="ABC TRANSPORTER ATP-BINDING PROTEIN"/>
    <property type="match status" value="1"/>
</dbReference>
<feature type="transmembrane region" description="Helical" evidence="6">
    <location>
        <begin position="214"/>
        <end position="233"/>
    </location>
</feature>
<feature type="transmembrane region" description="Helical" evidence="6">
    <location>
        <begin position="12"/>
        <end position="30"/>
    </location>
</feature>
<keyword evidence="2" id="KW-1003">Cell membrane</keyword>
<feature type="transmembrane region" description="Helical" evidence="6">
    <location>
        <begin position="253"/>
        <end position="276"/>
    </location>
</feature>
<keyword evidence="3 6" id="KW-0812">Transmembrane</keyword>
<evidence type="ECO:0000256" key="5">
    <source>
        <dbReference type="ARBA" id="ARBA00023136"/>
    </source>
</evidence>
<dbReference type="Proteomes" id="UP000190092">
    <property type="component" value="Unassembled WGS sequence"/>
</dbReference>
<dbReference type="AlphaFoldDB" id="A0A1T4KFE4"/>
<keyword evidence="5 6" id="KW-0472">Membrane</keyword>
<keyword evidence="8" id="KW-1185">Reference proteome</keyword>
<evidence type="ECO:0000313" key="7">
    <source>
        <dbReference type="EMBL" id="SJZ41106.1"/>
    </source>
</evidence>
<comment type="subcellular location">
    <subcellularLocation>
        <location evidence="1">Cell membrane</location>
        <topology evidence="1">Multi-pass membrane protein</topology>
    </subcellularLocation>
</comment>
<dbReference type="GO" id="GO:0015658">
    <property type="term" value="F:branched-chain amino acid transmembrane transporter activity"/>
    <property type="evidence" value="ECO:0007669"/>
    <property type="project" value="InterPro"/>
</dbReference>
<dbReference type="InterPro" id="IPR001851">
    <property type="entry name" value="ABC_transp_permease"/>
</dbReference>
<feature type="transmembrane region" description="Helical" evidence="6">
    <location>
        <begin position="166"/>
        <end position="193"/>
    </location>
</feature>
<dbReference type="PANTHER" id="PTHR30482">
    <property type="entry name" value="HIGH-AFFINITY BRANCHED-CHAIN AMINO ACID TRANSPORT SYSTEM PERMEASE"/>
    <property type="match status" value="1"/>
</dbReference>
<dbReference type="EMBL" id="FUWJ01000001">
    <property type="protein sequence ID" value="SJZ41106.1"/>
    <property type="molecule type" value="Genomic_DNA"/>
</dbReference>
<accession>A0A1T4KFE4</accession>
<evidence type="ECO:0000313" key="8">
    <source>
        <dbReference type="Proteomes" id="UP000190092"/>
    </source>
</evidence>